<dbReference type="EMBL" id="AP025592">
    <property type="protein sequence ID" value="BDG07368.1"/>
    <property type="molecule type" value="Genomic_DNA"/>
</dbReference>
<feature type="domain" description="Cytochrome c assembly protein" evidence="7">
    <location>
        <begin position="86"/>
        <end position="275"/>
    </location>
</feature>
<feature type="transmembrane region" description="Helical" evidence="6">
    <location>
        <begin position="16"/>
        <end position="38"/>
    </location>
</feature>
<feature type="transmembrane region" description="Helical" evidence="6">
    <location>
        <begin position="138"/>
        <end position="165"/>
    </location>
</feature>
<evidence type="ECO:0000256" key="3">
    <source>
        <dbReference type="ARBA" id="ARBA00022748"/>
    </source>
</evidence>
<feature type="transmembrane region" description="Helical" evidence="6">
    <location>
        <begin position="251"/>
        <end position="274"/>
    </location>
</feature>
<proteinExistence type="predicted"/>
<dbReference type="Pfam" id="PF01578">
    <property type="entry name" value="Cytochrom_C_asm"/>
    <property type="match status" value="1"/>
</dbReference>
<evidence type="ECO:0000313" key="9">
    <source>
        <dbReference type="Proteomes" id="UP001162734"/>
    </source>
</evidence>
<feature type="transmembrane region" description="Helical" evidence="6">
    <location>
        <begin position="185"/>
        <end position="206"/>
    </location>
</feature>
<gene>
    <name evidence="8" type="ORF">AMPC_04810</name>
</gene>
<name>A0ABM7X6A3_9BACT</name>
<organism evidence="8 9">
    <name type="scientific">Anaeromyxobacter paludicola</name>
    <dbReference type="NCBI Taxonomy" id="2918171"/>
    <lineage>
        <taxon>Bacteria</taxon>
        <taxon>Pseudomonadati</taxon>
        <taxon>Myxococcota</taxon>
        <taxon>Myxococcia</taxon>
        <taxon>Myxococcales</taxon>
        <taxon>Cystobacterineae</taxon>
        <taxon>Anaeromyxobacteraceae</taxon>
        <taxon>Anaeromyxobacter</taxon>
    </lineage>
</organism>
<keyword evidence="3" id="KW-0201">Cytochrome c-type biogenesis</keyword>
<dbReference type="InterPro" id="IPR002541">
    <property type="entry name" value="Cyt_c_assembly"/>
</dbReference>
<evidence type="ECO:0000256" key="5">
    <source>
        <dbReference type="ARBA" id="ARBA00023136"/>
    </source>
</evidence>
<dbReference type="PANTHER" id="PTHR30071:SF1">
    <property type="entry name" value="CYTOCHROME B_B6 PROTEIN-RELATED"/>
    <property type="match status" value="1"/>
</dbReference>
<evidence type="ECO:0000313" key="8">
    <source>
        <dbReference type="EMBL" id="BDG07368.1"/>
    </source>
</evidence>
<feature type="transmembrane region" description="Helical" evidence="6">
    <location>
        <begin position="226"/>
        <end position="244"/>
    </location>
</feature>
<feature type="transmembrane region" description="Helical" evidence="6">
    <location>
        <begin position="45"/>
        <end position="66"/>
    </location>
</feature>
<comment type="subcellular location">
    <subcellularLocation>
        <location evidence="1">Membrane</location>
        <topology evidence="1">Multi-pass membrane protein</topology>
    </subcellularLocation>
</comment>
<keyword evidence="2 6" id="KW-0812">Transmembrane</keyword>
<keyword evidence="4 6" id="KW-1133">Transmembrane helix</keyword>
<evidence type="ECO:0000256" key="2">
    <source>
        <dbReference type="ARBA" id="ARBA00022692"/>
    </source>
</evidence>
<evidence type="ECO:0000256" key="1">
    <source>
        <dbReference type="ARBA" id="ARBA00004141"/>
    </source>
</evidence>
<evidence type="ECO:0000256" key="6">
    <source>
        <dbReference type="SAM" id="Phobius"/>
    </source>
</evidence>
<feature type="transmembrane region" description="Helical" evidence="6">
    <location>
        <begin position="105"/>
        <end position="126"/>
    </location>
</feature>
<evidence type="ECO:0000256" key="4">
    <source>
        <dbReference type="ARBA" id="ARBA00022989"/>
    </source>
</evidence>
<dbReference type="PANTHER" id="PTHR30071">
    <property type="entry name" value="HEME EXPORTER PROTEIN C"/>
    <property type="match status" value="1"/>
</dbReference>
<keyword evidence="5 6" id="KW-0472">Membrane</keyword>
<protein>
    <submittedName>
        <fullName evidence="8">Cytochrome c biogenesis protein ResC</fullName>
    </submittedName>
</protein>
<sequence length="282" mass="30453">MRLAPVAVYAGPMQSLTFWAAVTCYAVASVLFFLSVALRGVRTGLAARVVVAVGLLPHAVSLALRWAEVGHGPYSTRYEVISSNVLVLVAAWLGASALARGLRPLGAFVAPVAFLAMGWAVMTFGVKAEVPIIFKSYWLALHIGFAKLFGMSMMLSAGCAAAYLLRTRPSAAPARREAAARLGRYAHQLLLVAFFLLGVMIAAGALWAHQSWGRYWGWDPIETSSLVTWLVLGMILHLGSLHGWSGRRLAWLNFVALGFAIVTVYVVAMVVPTIHNSYLIAR</sequence>
<dbReference type="InterPro" id="IPR045062">
    <property type="entry name" value="Cyt_c_biogenesis_CcsA/CcmC"/>
</dbReference>
<reference evidence="9" key="1">
    <citation type="journal article" date="2022" name="Int. J. Syst. Evol. Microbiol.">
        <title>Anaeromyxobacter oryzae sp. nov., Anaeromyxobacter diazotrophicus sp. nov. and Anaeromyxobacter paludicola sp. nov., isolated from paddy soils.</title>
        <authorList>
            <person name="Itoh H."/>
            <person name="Xu Z."/>
            <person name="Mise K."/>
            <person name="Masuda Y."/>
            <person name="Ushijima N."/>
            <person name="Hayakawa C."/>
            <person name="Shiratori Y."/>
            <person name="Senoo K."/>
        </authorList>
    </citation>
    <scope>NUCLEOTIDE SEQUENCE [LARGE SCALE GENOMIC DNA]</scope>
    <source>
        <strain evidence="9">Red630</strain>
    </source>
</reference>
<dbReference type="Proteomes" id="UP001162734">
    <property type="component" value="Chromosome"/>
</dbReference>
<accession>A0ABM7X6A3</accession>
<feature type="transmembrane region" description="Helical" evidence="6">
    <location>
        <begin position="78"/>
        <end position="98"/>
    </location>
</feature>
<keyword evidence="9" id="KW-1185">Reference proteome</keyword>
<evidence type="ECO:0000259" key="7">
    <source>
        <dbReference type="Pfam" id="PF01578"/>
    </source>
</evidence>